<evidence type="ECO:0000256" key="5">
    <source>
        <dbReference type="SAM" id="Phobius"/>
    </source>
</evidence>
<dbReference type="STRING" id="1071381.G8C0B4"/>
<dbReference type="HOGENOM" id="CLU_057574_1_0_1"/>
<dbReference type="Proteomes" id="UP000005666">
    <property type="component" value="Chromosome 13"/>
</dbReference>
<feature type="transmembrane region" description="Helical" evidence="5">
    <location>
        <begin position="12"/>
        <end position="32"/>
    </location>
</feature>
<keyword evidence="3 5" id="KW-1133">Transmembrane helix</keyword>
<dbReference type="OrthoDB" id="272778at2759"/>
<sequence>MSTEVPAGFNKYPATQLCFVATIVVPLLANALSYKYLFMVRNDPFIIEYNQYWRFVTFQFGALNESDVVLLALIWYNFRQIERLMGSYKYLSVISLCWMYTTLILSGSAVILNVVFPWSVWQNFPSGSLPLVLTLFHFYKQYTPQIYEFEFVFPLPWQLQPPTDSDITGSQYQSLSGKKTFKWKLTDQFYIEFLIVLLVLSQGFAGIVCGFISWIIGVLLDGGLLPGMKVWRLPLFLFSSDNIQTHNVNDIRNQLQNSTEGTADANENLDDVPPRSLGRQFIDTFRG</sequence>
<evidence type="ECO:0000256" key="1">
    <source>
        <dbReference type="ARBA" id="ARBA00004141"/>
    </source>
</evidence>
<accession>G8C0B4</accession>
<reference evidence="6 7" key="1">
    <citation type="journal article" date="2011" name="Proc. Natl. Acad. Sci. U.S.A.">
        <title>Evolutionary erosion of yeast sex chromosomes by mating-type switching accidents.</title>
        <authorList>
            <person name="Gordon J.L."/>
            <person name="Armisen D."/>
            <person name="Proux-Wera E."/>
            <person name="Oheigeartaigh S.S."/>
            <person name="Byrne K.P."/>
            <person name="Wolfe K.H."/>
        </authorList>
    </citation>
    <scope>NUCLEOTIDE SEQUENCE [LARGE SCALE GENOMIC DNA]</scope>
    <source>
        <strain evidence="7">ATCC 24235 / CBS 4417 / NBRC 1672 / NRRL Y-8282 / UCD 70-5</strain>
    </source>
</reference>
<keyword evidence="2 5" id="KW-0812">Transmembrane</keyword>
<dbReference type="GO" id="GO:0016567">
    <property type="term" value="P:protein ubiquitination"/>
    <property type="evidence" value="ECO:0007669"/>
    <property type="project" value="EnsemblFungi"/>
</dbReference>
<dbReference type="GeneID" id="11531930"/>
<dbReference type="EMBL" id="HE612868">
    <property type="protein sequence ID" value="CCE65629.1"/>
    <property type="molecule type" value="Genomic_DNA"/>
</dbReference>
<evidence type="ECO:0008006" key="8">
    <source>
        <dbReference type="Google" id="ProtNLM"/>
    </source>
</evidence>
<feature type="transmembrane region" description="Helical" evidence="5">
    <location>
        <begin position="193"/>
        <end position="220"/>
    </location>
</feature>
<evidence type="ECO:0000256" key="3">
    <source>
        <dbReference type="ARBA" id="ARBA00022989"/>
    </source>
</evidence>
<evidence type="ECO:0000256" key="4">
    <source>
        <dbReference type="ARBA" id="ARBA00023136"/>
    </source>
</evidence>
<dbReference type="SUPFAM" id="SSF144091">
    <property type="entry name" value="Rhomboid-like"/>
    <property type="match status" value="1"/>
</dbReference>
<dbReference type="InterPro" id="IPR035952">
    <property type="entry name" value="Rhomboid-like_sf"/>
</dbReference>
<comment type="subcellular location">
    <subcellularLocation>
        <location evidence="1">Membrane</location>
        <topology evidence="1">Multi-pass membrane protein</topology>
    </subcellularLocation>
</comment>
<evidence type="ECO:0000256" key="2">
    <source>
        <dbReference type="ARBA" id="ARBA00022692"/>
    </source>
</evidence>
<dbReference type="GO" id="GO:0044695">
    <property type="term" value="C:Dsc E3 ubiquitin ligase complex"/>
    <property type="evidence" value="ECO:0007669"/>
    <property type="project" value="EnsemblFungi"/>
</dbReference>
<protein>
    <recommendedName>
        <fullName evidence="8">Derlin</fullName>
    </recommendedName>
</protein>
<gene>
    <name evidence="6" type="primary">TPHA0M00540</name>
    <name evidence="6" type="ordered locus">TPHA_0M00540</name>
</gene>
<feature type="transmembrane region" description="Helical" evidence="5">
    <location>
        <begin position="52"/>
        <end position="78"/>
    </location>
</feature>
<proteinExistence type="predicted"/>
<keyword evidence="7" id="KW-1185">Reference proteome</keyword>
<evidence type="ECO:0000313" key="6">
    <source>
        <dbReference type="EMBL" id="CCE65629.1"/>
    </source>
</evidence>
<dbReference type="KEGG" id="tpf:TPHA_0M00540"/>
<evidence type="ECO:0000313" key="7">
    <source>
        <dbReference type="Proteomes" id="UP000005666"/>
    </source>
</evidence>
<organism evidence="6 7">
    <name type="scientific">Tetrapisispora phaffii (strain ATCC 24235 / CBS 4417 / NBRC 1672 / NRRL Y-8282 / UCD 70-5)</name>
    <name type="common">Yeast</name>
    <name type="synonym">Fabospora phaffii</name>
    <dbReference type="NCBI Taxonomy" id="1071381"/>
    <lineage>
        <taxon>Eukaryota</taxon>
        <taxon>Fungi</taxon>
        <taxon>Dikarya</taxon>
        <taxon>Ascomycota</taxon>
        <taxon>Saccharomycotina</taxon>
        <taxon>Saccharomycetes</taxon>
        <taxon>Saccharomycetales</taxon>
        <taxon>Saccharomycetaceae</taxon>
        <taxon>Tetrapisispora</taxon>
    </lineage>
</organism>
<dbReference type="AlphaFoldDB" id="G8C0B4"/>
<dbReference type="eggNOG" id="KOG4463">
    <property type="taxonomic scope" value="Eukaryota"/>
</dbReference>
<dbReference type="OMA" id="RYRQFWR"/>
<keyword evidence="4 5" id="KW-0472">Membrane</keyword>
<dbReference type="GO" id="GO:0140624">
    <property type="term" value="P:EGAD pathway"/>
    <property type="evidence" value="ECO:0007669"/>
    <property type="project" value="EnsemblFungi"/>
</dbReference>
<name>G8C0B4_TETPH</name>
<feature type="transmembrane region" description="Helical" evidence="5">
    <location>
        <begin position="90"/>
        <end position="116"/>
    </location>
</feature>
<dbReference type="RefSeq" id="XP_003688063.1">
    <property type="nucleotide sequence ID" value="XM_003688015.1"/>
</dbReference>